<dbReference type="InterPro" id="IPR008915">
    <property type="entry name" value="Peptidase_M50"/>
</dbReference>
<evidence type="ECO:0000256" key="7">
    <source>
        <dbReference type="ARBA" id="ARBA00022946"/>
    </source>
</evidence>
<feature type="transmembrane region" description="Helical" evidence="10">
    <location>
        <begin position="83"/>
        <end position="102"/>
    </location>
</feature>
<comment type="cofactor">
    <cofactor evidence="1">
        <name>Zn(2+)</name>
        <dbReference type="ChEBI" id="CHEBI:29105"/>
    </cofactor>
</comment>
<evidence type="ECO:0000256" key="1">
    <source>
        <dbReference type="ARBA" id="ARBA00001947"/>
    </source>
</evidence>
<dbReference type="RefSeq" id="WP_075006462.1">
    <property type="nucleotide sequence ID" value="NZ_FOAP01000005.1"/>
</dbReference>
<sequence>METAFVRPTARPWFHLLLLVVTLASAFVSFAFFLGGQGEELGLPGWVGGSLSFALALLAILGAHEMGHYVLARRHGVDTSLPYFIPLPLLSLVGTLGAVIVIRGRIPHRNALVDIGAAGPLAGLAVAVPVLLWGLAHSPIVDAPPLEAGLLGDGSLWVLAQRLFGWVMLQLTHAPAPPELDAEAVWQVLFGDSLLMQGLRWLAVGPLPPGKQLYEHPVVVAGWFGLLVTMLNLMPVGQLDGGHLSFALWGRRAQWLGRAVALGLFLLTLFASASWGVWLLVTVKLVGFGHPEVIEPGLPLSRGRQWLCALCFLALAGCAMPIPLRQVLS</sequence>
<feature type="transmembrane region" description="Helical" evidence="10">
    <location>
        <begin position="41"/>
        <end position="63"/>
    </location>
</feature>
<keyword evidence="8 10" id="KW-1133">Transmembrane helix</keyword>
<evidence type="ECO:0000256" key="6">
    <source>
        <dbReference type="ARBA" id="ARBA00022801"/>
    </source>
</evidence>
<dbReference type="EMBL" id="FOAP01000005">
    <property type="protein sequence ID" value="SEL28880.1"/>
    <property type="molecule type" value="Genomic_DNA"/>
</dbReference>
<organism evidence="12 13">
    <name type="scientific">Stigmatella aurantiaca</name>
    <dbReference type="NCBI Taxonomy" id="41"/>
    <lineage>
        <taxon>Bacteria</taxon>
        <taxon>Pseudomonadati</taxon>
        <taxon>Myxococcota</taxon>
        <taxon>Myxococcia</taxon>
        <taxon>Myxococcales</taxon>
        <taxon>Cystobacterineae</taxon>
        <taxon>Archangiaceae</taxon>
        <taxon>Stigmatella</taxon>
    </lineage>
</organism>
<dbReference type="PANTHER" id="PTHR31412:SF0">
    <property type="entry name" value="ZINC METALLOPROTEASE EGY1, CHLOROPLASTIC-RELATED"/>
    <property type="match status" value="1"/>
</dbReference>
<evidence type="ECO:0000313" key="13">
    <source>
        <dbReference type="Proteomes" id="UP000182719"/>
    </source>
</evidence>
<keyword evidence="5 10" id="KW-0812">Transmembrane</keyword>
<dbReference type="Pfam" id="PF02163">
    <property type="entry name" value="Peptidase_M50"/>
    <property type="match status" value="1"/>
</dbReference>
<feature type="domain" description="Peptidase M50" evidence="11">
    <location>
        <begin position="53"/>
        <end position="253"/>
    </location>
</feature>
<keyword evidence="13" id="KW-1185">Reference proteome</keyword>
<keyword evidence="4" id="KW-0645">Protease</keyword>
<feature type="transmembrane region" description="Helical" evidence="10">
    <location>
        <begin position="12"/>
        <end position="34"/>
    </location>
</feature>
<evidence type="ECO:0000256" key="2">
    <source>
        <dbReference type="ARBA" id="ARBA00004141"/>
    </source>
</evidence>
<evidence type="ECO:0000256" key="9">
    <source>
        <dbReference type="ARBA" id="ARBA00023136"/>
    </source>
</evidence>
<dbReference type="InterPro" id="IPR044838">
    <property type="entry name" value="EGY1-like"/>
</dbReference>
<evidence type="ECO:0000256" key="5">
    <source>
        <dbReference type="ARBA" id="ARBA00022692"/>
    </source>
</evidence>
<keyword evidence="9 10" id="KW-0472">Membrane</keyword>
<dbReference type="OrthoDB" id="9774391at2"/>
<name>A0A1H7NZ40_STIAU</name>
<protein>
    <recommendedName>
        <fullName evidence="11">Peptidase M50 domain-containing protein</fullName>
    </recommendedName>
</protein>
<dbReference type="GO" id="GO:0008233">
    <property type="term" value="F:peptidase activity"/>
    <property type="evidence" value="ECO:0007669"/>
    <property type="project" value="UniProtKB-KW"/>
</dbReference>
<dbReference type="GO" id="GO:0006508">
    <property type="term" value="P:proteolysis"/>
    <property type="evidence" value="ECO:0007669"/>
    <property type="project" value="UniProtKB-KW"/>
</dbReference>
<gene>
    <name evidence="12" type="ORF">SAMN05444354_105122</name>
</gene>
<evidence type="ECO:0000313" key="12">
    <source>
        <dbReference type="EMBL" id="SEL28880.1"/>
    </source>
</evidence>
<evidence type="ECO:0000256" key="8">
    <source>
        <dbReference type="ARBA" id="ARBA00022989"/>
    </source>
</evidence>
<proteinExistence type="inferred from homology"/>
<evidence type="ECO:0000256" key="3">
    <source>
        <dbReference type="ARBA" id="ARBA00007931"/>
    </source>
</evidence>
<comment type="subcellular location">
    <subcellularLocation>
        <location evidence="2">Membrane</location>
        <topology evidence="2">Multi-pass membrane protein</topology>
    </subcellularLocation>
</comment>
<reference evidence="13" key="1">
    <citation type="submission" date="2016-10" db="EMBL/GenBank/DDBJ databases">
        <authorList>
            <person name="Varghese N."/>
            <person name="Submissions S."/>
        </authorList>
    </citation>
    <scope>NUCLEOTIDE SEQUENCE [LARGE SCALE GENOMIC DNA]</scope>
    <source>
        <strain evidence="13">DSM 17044</strain>
    </source>
</reference>
<feature type="transmembrane region" description="Helical" evidence="10">
    <location>
        <begin position="303"/>
        <end position="324"/>
    </location>
</feature>
<keyword evidence="7" id="KW-0809">Transit peptide</keyword>
<feature type="transmembrane region" description="Helical" evidence="10">
    <location>
        <begin position="216"/>
        <end position="234"/>
    </location>
</feature>
<keyword evidence="6" id="KW-0378">Hydrolase</keyword>
<evidence type="ECO:0000256" key="4">
    <source>
        <dbReference type="ARBA" id="ARBA00022670"/>
    </source>
</evidence>
<accession>A0A1H7NZ40</accession>
<dbReference type="CDD" id="cd06160">
    <property type="entry name" value="S2P-M50_like_2"/>
    <property type="match status" value="1"/>
</dbReference>
<dbReference type="AlphaFoldDB" id="A0A1H7NZ40"/>
<dbReference type="GO" id="GO:0016020">
    <property type="term" value="C:membrane"/>
    <property type="evidence" value="ECO:0007669"/>
    <property type="project" value="UniProtKB-SubCell"/>
</dbReference>
<evidence type="ECO:0000256" key="10">
    <source>
        <dbReference type="SAM" id="Phobius"/>
    </source>
</evidence>
<dbReference type="PANTHER" id="PTHR31412">
    <property type="entry name" value="ZINC METALLOPROTEASE EGY1"/>
    <property type="match status" value="1"/>
</dbReference>
<comment type="similarity">
    <text evidence="3">Belongs to the peptidase M50B family.</text>
</comment>
<dbReference type="Proteomes" id="UP000182719">
    <property type="component" value="Unassembled WGS sequence"/>
</dbReference>
<evidence type="ECO:0000259" key="11">
    <source>
        <dbReference type="Pfam" id="PF02163"/>
    </source>
</evidence>
<feature type="transmembrane region" description="Helical" evidence="10">
    <location>
        <begin position="111"/>
        <end position="134"/>
    </location>
</feature>
<feature type="transmembrane region" description="Helical" evidence="10">
    <location>
        <begin position="255"/>
        <end position="283"/>
    </location>
</feature>